<feature type="domain" description="Aminotransferase class I/classII large" evidence="6">
    <location>
        <begin position="2"/>
        <end position="116"/>
    </location>
</feature>
<evidence type="ECO:0000313" key="7">
    <source>
        <dbReference type="EMBL" id="ODA66259.1"/>
    </source>
</evidence>
<comment type="pathway">
    <text evidence="5">Amino-acid biosynthesis.</text>
</comment>
<evidence type="ECO:0000256" key="2">
    <source>
        <dbReference type="ARBA" id="ARBA00022576"/>
    </source>
</evidence>
<dbReference type="Pfam" id="PF00155">
    <property type="entry name" value="Aminotran_1_2"/>
    <property type="match status" value="1"/>
</dbReference>
<keyword evidence="3 7" id="KW-0808">Transferase</keyword>
<gene>
    <name evidence="7" type="ORF">A7A08_02906</name>
</gene>
<reference evidence="7 8" key="1">
    <citation type="submission" date="2016-07" db="EMBL/GenBank/DDBJ databases">
        <title>Draft genome sequence of Methyloligella halotolerans C2T (VKM B-2706T=CCUG 61687T=DSM 25045T), a halotolerant polyhydroxybutyrate accumulating methylotroph.</title>
        <authorList>
            <person name="Vasilenko O.V."/>
            <person name="Doronina N.V."/>
            <person name="Poroshina M.N."/>
            <person name="Tarlachkov S.V."/>
            <person name="Trotsenko Y.A."/>
        </authorList>
    </citation>
    <scope>NUCLEOTIDE SEQUENCE [LARGE SCALE GENOMIC DNA]</scope>
    <source>
        <strain evidence="7 8">VKM B-2706</strain>
    </source>
</reference>
<evidence type="ECO:0000313" key="8">
    <source>
        <dbReference type="Proteomes" id="UP000095087"/>
    </source>
</evidence>
<dbReference type="AlphaFoldDB" id="A0A1E2RW27"/>
<organism evidence="7 8">
    <name type="scientific">Methyloligella halotolerans</name>
    <dbReference type="NCBI Taxonomy" id="1177755"/>
    <lineage>
        <taxon>Bacteria</taxon>
        <taxon>Pseudomonadati</taxon>
        <taxon>Pseudomonadota</taxon>
        <taxon>Alphaproteobacteria</taxon>
        <taxon>Hyphomicrobiales</taxon>
        <taxon>Hyphomicrobiaceae</taxon>
        <taxon>Methyloligella</taxon>
    </lineage>
</organism>
<keyword evidence="2 7" id="KW-0032">Aminotransferase</keyword>
<proteinExistence type="inferred from homology"/>
<dbReference type="GO" id="GO:0030170">
    <property type="term" value="F:pyridoxal phosphate binding"/>
    <property type="evidence" value="ECO:0007669"/>
    <property type="project" value="InterPro"/>
</dbReference>
<dbReference type="InterPro" id="IPR015424">
    <property type="entry name" value="PyrdxlP-dep_Trfase"/>
</dbReference>
<dbReference type="STRING" id="1177755.A7A08_02906"/>
<dbReference type="Proteomes" id="UP000095087">
    <property type="component" value="Unassembled WGS sequence"/>
</dbReference>
<dbReference type="EMBL" id="MASI01000009">
    <property type="protein sequence ID" value="ODA66259.1"/>
    <property type="molecule type" value="Genomic_DNA"/>
</dbReference>
<dbReference type="Gene3D" id="3.90.1150.10">
    <property type="entry name" value="Aspartate Aminotransferase, domain 1"/>
    <property type="match status" value="1"/>
</dbReference>
<sequence length="136" mass="14498">MLNRIRGPFNLTGPSVAAGVAALEDHEFAVKSAEHNRVWRELMTDELQKLGLGVTPSAANFLLVHFRETEGRDAAAADAFLQASGIIVRRMESYGLPGALRISVGTEPQNRALLAVLKSFVEGMPGTQVKNGAGVA</sequence>
<dbReference type="EC" id="2.6.1.9" evidence="7"/>
<dbReference type="InterPro" id="IPR015422">
    <property type="entry name" value="PyrdxlP-dep_Trfase_small"/>
</dbReference>
<evidence type="ECO:0000256" key="4">
    <source>
        <dbReference type="ARBA" id="ARBA00022898"/>
    </source>
</evidence>
<dbReference type="InterPro" id="IPR050106">
    <property type="entry name" value="HistidinolP_aminotransfase"/>
</dbReference>
<comment type="similarity">
    <text evidence="1">Belongs to the class-II pyridoxal-phosphate-dependent aminotransferase family. Histidinol-phosphate aminotransferase subfamily.</text>
</comment>
<evidence type="ECO:0000256" key="3">
    <source>
        <dbReference type="ARBA" id="ARBA00022679"/>
    </source>
</evidence>
<accession>A0A1E2RW27</accession>
<evidence type="ECO:0000256" key="1">
    <source>
        <dbReference type="ARBA" id="ARBA00007970"/>
    </source>
</evidence>
<dbReference type="GO" id="GO:0004400">
    <property type="term" value="F:histidinol-phosphate transaminase activity"/>
    <property type="evidence" value="ECO:0007669"/>
    <property type="project" value="UniProtKB-EC"/>
</dbReference>
<evidence type="ECO:0000256" key="5">
    <source>
        <dbReference type="ARBA" id="ARBA00029440"/>
    </source>
</evidence>
<protein>
    <submittedName>
        <fullName evidence="7">Histidinol-phosphate aminotransferase</fullName>
        <ecNumber evidence="7">2.6.1.9</ecNumber>
    </submittedName>
</protein>
<dbReference type="SUPFAM" id="SSF53383">
    <property type="entry name" value="PLP-dependent transferases"/>
    <property type="match status" value="1"/>
</dbReference>
<dbReference type="InterPro" id="IPR004839">
    <property type="entry name" value="Aminotransferase_I/II_large"/>
</dbReference>
<dbReference type="PANTHER" id="PTHR43643:SF3">
    <property type="entry name" value="HISTIDINOL-PHOSPHATE AMINOTRANSFERASE"/>
    <property type="match status" value="1"/>
</dbReference>
<comment type="caution">
    <text evidence="7">The sequence shown here is derived from an EMBL/GenBank/DDBJ whole genome shotgun (WGS) entry which is preliminary data.</text>
</comment>
<keyword evidence="4" id="KW-0663">Pyridoxal phosphate</keyword>
<dbReference type="PANTHER" id="PTHR43643">
    <property type="entry name" value="HISTIDINOL-PHOSPHATE AMINOTRANSFERASE 2"/>
    <property type="match status" value="1"/>
</dbReference>
<name>A0A1E2RW27_9HYPH</name>
<evidence type="ECO:0000259" key="6">
    <source>
        <dbReference type="Pfam" id="PF00155"/>
    </source>
</evidence>
<keyword evidence="8" id="KW-1185">Reference proteome</keyword>